<keyword evidence="3" id="KW-0479">Metal-binding</keyword>
<evidence type="ECO:0000259" key="6">
    <source>
        <dbReference type="Pfam" id="PF01880"/>
    </source>
</evidence>
<evidence type="ECO:0000256" key="5">
    <source>
        <dbReference type="ARBA" id="ARBA00023004"/>
    </source>
</evidence>
<evidence type="ECO:0000313" key="7">
    <source>
        <dbReference type="EMBL" id="SFL66543.1"/>
    </source>
</evidence>
<keyword evidence="2" id="KW-0813">Transport</keyword>
<dbReference type="RefSeq" id="WP_089861812.1">
    <property type="nucleotide sequence ID" value="NZ_FOTI01000023.1"/>
</dbReference>
<dbReference type="InterPro" id="IPR036073">
    <property type="entry name" value="Desulfoferrodoxin_Fe-bd_dom_sf"/>
</dbReference>
<gene>
    <name evidence="7" type="ORF">SAMN02983006_01720</name>
</gene>
<dbReference type="SUPFAM" id="SSF49367">
    <property type="entry name" value="Superoxide reductase-like"/>
    <property type="match status" value="1"/>
</dbReference>
<keyword evidence="5" id="KW-0408">Iron</keyword>
<comment type="similarity">
    <text evidence="1">Belongs to the desulfoferrodoxin family.</text>
</comment>
<dbReference type="Pfam" id="PF01880">
    <property type="entry name" value="Desulfoferrodox"/>
    <property type="match status" value="1"/>
</dbReference>
<accession>A0A1I4JK14</accession>
<evidence type="ECO:0000256" key="3">
    <source>
        <dbReference type="ARBA" id="ARBA00022723"/>
    </source>
</evidence>
<sequence>MKDKISITRFNTGKKPAVISPDPIFFKCKKCGATIIFLKENKSPDICQCCGTAMIRLNPETAGPGSETHLPDYSIIGGYDNNVIKVSIGKKLHPMEEEHFIEWIYLRTFTGGQIKYVNNKKQAEVIFALANEDAYVYCDEDLCQECTFRCKRGFKIYSYCNQHGLWKFEL</sequence>
<evidence type="ECO:0000256" key="1">
    <source>
        <dbReference type="ARBA" id="ARBA00005941"/>
    </source>
</evidence>
<dbReference type="AlphaFoldDB" id="A0A1I4JK14"/>
<name>A0A1I4JK14_9FIRM</name>
<organism evidence="7 8">
    <name type="scientific">Halanaerobium salsuginis</name>
    <dbReference type="NCBI Taxonomy" id="29563"/>
    <lineage>
        <taxon>Bacteria</taxon>
        <taxon>Bacillati</taxon>
        <taxon>Bacillota</taxon>
        <taxon>Clostridia</taxon>
        <taxon>Halanaerobiales</taxon>
        <taxon>Halanaerobiaceae</taxon>
        <taxon>Halanaerobium</taxon>
    </lineage>
</organism>
<dbReference type="Proteomes" id="UP000199006">
    <property type="component" value="Unassembled WGS sequence"/>
</dbReference>
<evidence type="ECO:0000256" key="2">
    <source>
        <dbReference type="ARBA" id="ARBA00022448"/>
    </source>
</evidence>
<dbReference type="STRING" id="29563.SAMN02983006_01720"/>
<dbReference type="GO" id="GO:0016491">
    <property type="term" value="F:oxidoreductase activity"/>
    <property type="evidence" value="ECO:0007669"/>
    <property type="project" value="InterPro"/>
</dbReference>
<keyword evidence="8" id="KW-1185">Reference proteome</keyword>
<feature type="domain" description="Desulfoferrodoxin ferrous iron-binding" evidence="6">
    <location>
        <begin position="82"/>
        <end position="168"/>
    </location>
</feature>
<keyword evidence="4" id="KW-0249">Electron transport</keyword>
<dbReference type="InterPro" id="IPR051233">
    <property type="entry name" value="Desulfoferrodoxin_SOR"/>
</dbReference>
<dbReference type="PANTHER" id="PTHR36541">
    <property type="entry name" value="SUPEROXIDE REDUCTASE-RELATED"/>
    <property type="match status" value="1"/>
</dbReference>
<evidence type="ECO:0000256" key="4">
    <source>
        <dbReference type="ARBA" id="ARBA00022982"/>
    </source>
</evidence>
<protein>
    <submittedName>
        <fullName evidence="7">Superoxide reductase</fullName>
    </submittedName>
</protein>
<dbReference type="PANTHER" id="PTHR36541:SF1">
    <property type="entry name" value="SUPEROXIDE REDUCTASE-RELATED"/>
    <property type="match status" value="1"/>
</dbReference>
<reference evidence="7 8" key="1">
    <citation type="submission" date="2016-10" db="EMBL/GenBank/DDBJ databases">
        <authorList>
            <person name="de Groot N.N."/>
        </authorList>
    </citation>
    <scope>NUCLEOTIDE SEQUENCE [LARGE SCALE GENOMIC DNA]</scope>
    <source>
        <strain evidence="7 8">ATCC 51327</strain>
    </source>
</reference>
<dbReference type="EMBL" id="FOTI01000023">
    <property type="protein sequence ID" value="SFL66543.1"/>
    <property type="molecule type" value="Genomic_DNA"/>
</dbReference>
<proteinExistence type="inferred from homology"/>
<dbReference type="OrthoDB" id="9814936at2"/>
<dbReference type="InterPro" id="IPR002742">
    <property type="entry name" value="Desulfoferrodoxin_Fe-bd_dom"/>
</dbReference>
<evidence type="ECO:0000313" key="8">
    <source>
        <dbReference type="Proteomes" id="UP000199006"/>
    </source>
</evidence>
<dbReference type="GO" id="GO:0005506">
    <property type="term" value="F:iron ion binding"/>
    <property type="evidence" value="ECO:0007669"/>
    <property type="project" value="InterPro"/>
</dbReference>
<dbReference type="Gene3D" id="2.60.40.730">
    <property type="entry name" value="SOR catalytic domain"/>
    <property type="match status" value="1"/>
</dbReference>